<dbReference type="PANTHER" id="PTHR42785">
    <property type="entry name" value="DNA TOPOISOMERASE, TYPE IA, CORE"/>
    <property type="match status" value="1"/>
</dbReference>
<comment type="catalytic activity">
    <reaction evidence="1 10">
        <text>ATP-independent breakage of single-stranded DNA, followed by passage and rejoining.</text>
        <dbReference type="EC" id="5.6.2.1"/>
    </reaction>
</comment>
<dbReference type="Gene3D" id="3.40.50.140">
    <property type="match status" value="1"/>
</dbReference>
<dbReference type="AlphaFoldDB" id="A0A9D0YX86"/>
<dbReference type="PROSITE" id="PS52039">
    <property type="entry name" value="TOPO_IA_2"/>
    <property type="match status" value="1"/>
</dbReference>
<dbReference type="SMART" id="SM00493">
    <property type="entry name" value="TOPRIM"/>
    <property type="match status" value="1"/>
</dbReference>
<feature type="active site" description="O-(5'-phospho-DNA)-tyrosine intermediate" evidence="10">
    <location>
        <position position="296"/>
    </location>
</feature>
<evidence type="ECO:0000256" key="9">
    <source>
        <dbReference type="ARBA" id="ARBA00023235"/>
    </source>
</evidence>
<evidence type="ECO:0000256" key="4">
    <source>
        <dbReference type="ARBA" id="ARBA00022771"/>
    </source>
</evidence>
<feature type="region of interest" description="Disordered" evidence="11">
    <location>
        <begin position="332"/>
        <end position="356"/>
    </location>
</feature>
<reference evidence="14" key="1">
    <citation type="submission" date="2020-10" db="EMBL/GenBank/DDBJ databases">
        <authorList>
            <person name="Gilroy R."/>
        </authorList>
    </citation>
    <scope>NUCLEOTIDE SEQUENCE</scope>
    <source>
        <strain evidence="14">ChiHile30-977</strain>
    </source>
</reference>
<dbReference type="InterPro" id="IPR013825">
    <property type="entry name" value="Topo_IA_cen_sub2"/>
</dbReference>
<accession>A0A9D0YX86</accession>
<evidence type="ECO:0000256" key="7">
    <source>
        <dbReference type="ARBA" id="ARBA00023029"/>
    </source>
</evidence>
<evidence type="ECO:0000259" key="12">
    <source>
        <dbReference type="PROSITE" id="PS50880"/>
    </source>
</evidence>
<dbReference type="PANTHER" id="PTHR42785:SF1">
    <property type="entry name" value="DNA TOPOISOMERASE"/>
    <property type="match status" value="1"/>
</dbReference>
<dbReference type="Pfam" id="PF01396">
    <property type="entry name" value="Zn_ribbon_Top1"/>
    <property type="match status" value="3"/>
</dbReference>
<name>A0A9D0YX86_9FIRM</name>
<comment type="function">
    <text evidence="10">Releases the supercoiling and torsional tension of DNA, which is introduced during the DNA replication and transcription, by transiently cleaving and rejoining one strand of the DNA duplex. Introduces a single-strand break via transesterification at a target site in duplex DNA. The scissile phosphodiester is attacked by the catalytic tyrosine of the enzyme, resulting in the formation of a DNA-(5'-phosphotyrosyl)-enzyme intermediate and the expulsion of a 3'-OH DNA strand. The free DNA strand then undergoes passage around the unbroken strand, thus removing DNA supercoils. Finally, in the religation step, the DNA 3'-OH attacks the covalent intermediate to expel the active-site tyrosine and restore the DNA phosphodiester backbone.</text>
</comment>
<dbReference type="InterPro" id="IPR013498">
    <property type="entry name" value="Topo_IA_Znf"/>
</dbReference>
<evidence type="ECO:0000256" key="10">
    <source>
        <dbReference type="HAMAP-Rule" id="MF_00952"/>
    </source>
</evidence>
<dbReference type="Gene3D" id="1.10.290.10">
    <property type="entry name" value="Topoisomerase I, domain 4"/>
    <property type="match status" value="1"/>
</dbReference>
<feature type="site" description="Interaction with DNA" evidence="10">
    <location>
        <position position="488"/>
    </location>
</feature>
<feature type="site" description="Interaction with DNA" evidence="10">
    <location>
        <position position="36"/>
    </location>
</feature>
<evidence type="ECO:0000256" key="11">
    <source>
        <dbReference type="SAM" id="MobiDB-lite"/>
    </source>
</evidence>
<dbReference type="GO" id="GO:0006265">
    <property type="term" value="P:DNA topological change"/>
    <property type="evidence" value="ECO:0007669"/>
    <property type="project" value="UniProtKB-UniRule"/>
</dbReference>
<dbReference type="EMBL" id="DVFI01000138">
    <property type="protein sequence ID" value="HIQ63911.1"/>
    <property type="molecule type" value="Genomic_DNA"/>
</dbReference>
<feature type="site" description="Interaction with DNA" evidence="10">
    <location>
        <position position="146"/>
    </location>
</feature>
<comment type="caution">
    <text evidence="14">The sequence shown here is derived from an EMBL/GenBank/DDBJ whole genome shotgun (WGS) entry which is preliminary data.</text>
</comment>
<dbReference type="EC" id="5.6.2.1" evidence="10"/>
<feature type="region of interest" description="Interaction with DNA" evidence="10">
    <location>
        <begin position="166"/>
        <end position="171"/>
    </location>
</feature>
<dbReference type="InterPro" id="IPR003602">
    <property type="entry name" value="Topo_IA_DNA-bd_dom"/>
</dbReference>
<comment type="similarity">
    <text evidence="2 10">Belongs to the type IA topoisomerase family.</text>
</comment>
<protein>
    <recommendedName>
        <fullName evidence="10">DNA topoisomerase 1</fullName>
        <ecNumber evidence="10">5.6.2.1</ecNumber>
    </recommendedName>
    <alternativeName>
        <fullName evidence="10">DNA topoisomerase I</fullName>
    </alternativeName>
</protein>
<feature type="site" description="Interaction with DNA" evidence="10">
    <location>
        <position position="298"/>
    </location>
</feature>
<dbReference type="InterPro" id="IPR013826">
    <property type="entry name" value="Topo_IA_cen_sub3"/>
</dbReference>
<feature type="domain" description="Toprim" evidence="12">
    <location>
        <begin position="6"/>
        <end position="116"/>
    </location>
</feature>
<dbReference type="Gene3D" id="1.10.460.10">
    <property type="entry name" value="Topoisomerase I, domain 2"/>
    <property type="match status" value="1"/>
</dbReference>
<keyword evidence="7 10" id="KW-0799">Topoisomerase</keyword>
<dbReference type="InterPro" id="IPR013824">
    <property type="entry name" value="Topo_IA_cen_sub1"/>
</dbReference>
<dbReference type="HAMAP" id="MF_00952">
    <property type="entry name" value="Topoisom_1_prok"/>
    <property type="match status" value="1"/>
</dbReference>
<reference evidence="14" key="2">
    <citation type="journal article" date="2021" name="PeerJ">
        <title>Extensive microbial diversity within the chicken gut microbiome revealed by metagenomics and culture.</title>
        <authorList>
            <person name="Gilroy R."/>
            <person name="Ravi A."/>
            <person name="Getino M."/>
            <person name="Pursley I."/>
            <person name="Horton D.L."/>
            <person name="Alikhan N.F."/>
            <person name="Baker D."/>
            <person name="Gharbi K."/>
            <person name="Hall N."/>
            <person name="Watson M."/>
            <person name="Adriaenssens E.M."/>
            <person name="Foster-Nyarko E."/>
            <person name="Jarju S."/>
            <person name="Secka A."/>
            <person name="Antonio M."/>
            <person name="Oren A."/>
            <person name="Chaudhuri R.R."/>
            <person name="La Ragione R."/>
            <person name="Hildebrand F."/>
            <person name="Pallen M.J."/>
        </authorList>
    </citation>
    <scope>NUCLEOTIDE SEQUENCE</scope>
    <source>
        <strain evidence="14">ChiHile30-977</strain>
    </source>
</reference>
<dbReference type="InterPro" id="IPR023406">
    <property type="entry name" value="Topo_IA_AS"/>
</dbReference>
<dbReference type="GO" id="GO:0008270">
    <property type="term" value="F:zinc ion binding"/>
    <property type="evidence" value="ECO:0007669"/>
    <property type="project" value="UniProtKB-KW"/>
</dbReference>
<dbReference type="SMART" id="SM00436">
    <property type="entry name" value="TOP1Bc"/>
    <property type="match status" value="1"/>
</dbReference>
<feature type="site" description="Interaction with DNA" evidence="10">
    <location>
        <position position="142"/>
    </location>
</feature>
<dbReference type="CDD" id="cd00186">
    <property type="entry name" value="TOP1Ac"/>
    <property type="match status" value="1"/>
</dbReference>
<keyword evidence="3" id="KW-0479">Metal-binding</keyword>
<feature type="domain" description="Topo IA-type catalytic" evidence="13">
    <location>
        <begin position="132"/>
        <end position="556"/>
    </location>
</feature>
<keyword evidence="8 10" id="KW-0238">DNA-binding</keyword>
<feature type="compositionally biased region" description="Basic and acidic residues" evidence="11">
    <location>
        <begin position="337"/>
        <end position="356"/>
    </location>
</feature>
<dbReference type="InterPro" id="IPR013497">
    <property type="entry name" value="Topo_IA_cen"/>
</dbReference>
<proteinExistence type="inferred from homology"/>
<dbReference type="NCBIfam" id="TIGR01051">
    <property type="entry name" value="topA_bact"/>
    <property type="match status" value="1"/>
</dbReference>
<dbReference type="InterPro" id="IPR003601">
    <property type="entry name" value="Topo_IA_2"/>
</dbReference>
<feature type="site" description="Interaction with DNA" evidence="10">
    <location>
        <position position="143"/>
    </location>
</feature>
<evidence type="ECO:0000256" key="1">
    <source>
        <dbReference type="ARBA" id="ARBA00000213"/>
    </source>
</evidence>
<dbReference type="PRINTS" id="PR00417">
    <property type="entry name" value="PRTPISMRASEI"/>
</dbReference>
<dbReference type="Pfam" id="PF01131">
    <property type="entry name" value="Topoisom_bac"/>
    <property type="match status" value="1"/>
</dbReference>
<sequence length="694" mass="78410">MAAAKRKLVIVESPAKARTIGKFLGRGYKVEACNGHVRDLPKSQMGVDVEHDFEPKYITIRGRGEVLDRLRREAKAASQILLATDPDREGEAISWHLAYILGVDGSTPCRVEFHEITDKAVKEAVKHPRPLDMKRINAQQARRVLDRLVGYKISPILWAKVKKGLSAGRVQSVATRMIVDREDEIESFIPEEYWEVSAQLESGGQRFSARPAGGNIAGGEMARKTVEKIKATDFTVTQARRAEKRKNPAPPFTTPNLQQEAARKLRFTTAKTMQIAQQLYEGVDIEGEGAVGLITYIRTDSVRLSNEAVAQARAYIPERYGPAFLPPSPPVYKGRSRAQDAHEAIRPTDARRRPEDIKASLSRDQYNLYRLIYLRFIASQMAPALYDTLTAELSGGDMTLRFYGEHKKFSGFTSVYEEGTDEEVESAETTLPNLQEGDVARVLDVQSEQHFTQPPPRYTEASLVKALEERGIGRPSTYAPTISTIISRGYVSREQRRLYATTLGRMVTQMMRENFSDIVDVQFTAGVEDKLDAVEEDALPWREVIREFYGPFEQSLEKAEQNIEKVKVADEVSDEVCELCGAPMVYKMGRFGRFLACSRFPECRGTKAIQIEIDAPCPKCGAPLLEKTSRKGRKFYGCKRYPDCDFVSWDRPVREACPRCGSHMTLKENRRGRWYLCSNESCRYRAEAPEENEQ</sequence>
<evidence type="ECO:0000256" key="6">
    <source>
        <dbReference type="ARBA" id="ARBA00022842"/>
    </source>
</evidence>
<evidence type="ECO:0000256" key="5">
    <source>
        <dbReference type="ARBA" id="ARBA00022833"/>
    </source>
</evidence>
<dbReference type="InterPro" id="IPR023405">
    <property type="entry name" value="Topo_IA_core_domain"/>
</dbReference>
<dbReference type="InterPro" id="IPR028612">
    <property type="entry name" value="Topoisom_1_IA"/>
</dbReference>
<gene>
    <name evidence="10 14" type="primary">topA</name>
    <name evidence="14" type="ORF">IAA66_10105</name>
</gene>
<evidence type="ECO:0000256" key="2">
    <source>
        <dbReference type="ARBA" id="ARBA00009446"/>
    </source>
</evidence>
<keyword evidence="5" id="KW-0862">Zinc</keyword>
<dbReference type="SMART" id="SM00437">
    <property type="entry name" value="TOP1Ac"/>
    <property type="match status" value="1"/>
</dbReference>
<organism evidence="14 15">
    <name type="scientific">Candidatus Avichristensenella intestinipullorum</name>
    <dbReference type="NCBI Taxonomy" id="2840693"/>
    <lineage>
        <taxon>Bacteria</taxon>
        <taxon>Bacillati</taxon>
        <taxon>Bacillota</taxon>
        <taxon>Clostridia</taxon>
        <taxon>Candidatus Avichristensenella</taxon>
    </lineage>
</organism>
<dbReference type="GO" id="GO:0003677">
    <property type="term" value="F:DNA binding"/>
    <property type="evidence" value="ECO:0007669"/>
    <property type="project" value="UniProtKB-KW"/>
</dbReference>
<keyword evidence="9 10" id="KW-0413">Isomerase</keyword>
<evidence type="ECO:0000256" key="3">
    <source>
        <dbReference type="ARBA" id="ARBA00022723"/>
    </source>
</evidence>
<dbReference type="CDD" id="cd03363">
    <property type="entry name" value="TOPRIM_TopoIA_TopoI"/>
    <property type="match status" value="1"/>
</dbReference>
<evidence type="ECO:0000259" key="13">
    <source>
        <dbReference type="PROSITE" id="PS52039"/>
    </source>
</evidence>
<dbReference type="GO" id="GO:0003917">
    <property type="term" value="F:DNA topoisomerase type I (single strand cut, ATP-independent) activity"/>
    <property type="evidence" value="ECO:0007669"/>
    <property type="project" value="UniProtKB-UniRule"/>
</dbReference>
<evidence type="ECO:0000313" key="15">
    <source>
        <dbReference type="Proteomes" id="UP000886819"/>
    </source>
</evidence>
<dbReference type="InterPro" id="IPR034149">
    <property type="entry name" value="TOPRIM_TopoI"/>
</dbReference>
<comment type="subunit">
    <text evidence="10">Monomer.</text>
</comment>
<dbReference type="InterPro" id="IPR005733">
    <property type="entry name" value="TopoI_bac-type"/>
</dbReference>
<dbReference type="Gene3D" id="2.70.20.10">
    <property type="entry name" value="Topoisomerase I, domain 3"/>
    <property type="match status" value="1"/>
</dbReference>
<dbReference type="Gene3D" id="3.30.65.10">
    <property type="entry name" value="Bacterial Topoisomerase I, domain 1"/>
    <property type="match status" value="2"/>
</dbReference>
<keyword evidence="6" id="KW-0460">Magnesium</keyword>
<dbReference type="InterPro" id="IPR006171">
    <property type="entry name" value="TOPRIM_dom"/>
</dbReference>
<feature type="site" description="Interaction with DNA" evidence="10">
    <location>
        <position position="158"/>
    </location>
</feature>
<dbReference type="SUPFAM" id="SSF56712">
    <property type="entry name" value="Prokaryotic type I DNA topoisomerase"/>
    <property type="match status" value="1"/>
</dbReference>
<dbReference type="PROSITE" id="PS00396">
    <property type="entry name" value="TOPO_IA_1"/>
    <property type="match status" value="1"/>
</dbReference>
<dbReference type="GO" id="GO:0005694">
    <property type="term" value="C:chromosome"/>
    <property type="evidence" value="ECO:0007669"/>
    <property type="project" value="InterPro"/>
</dbReference>
<dbReference type="Proteomes" id="UP000886819">
    <property type="component" value="Unassembled WGS sequence"/>
</dbReference>
<dbReference type="Pfam" id="PF01751">
    <property type="entry name" value="Toprim"/>
    <property type="match status" value="1"/>
</dbReference>
<feature type="site" description="Interaction with DNA" evidence="10">
    <location>
        <position position="151"/>
    </location>
</feature>
<dbReference type="SUPFAM" id="SSF57783">
    <property type="entry name" value="Zinc beta-ribbon"/>
    <property type="match status" value="2"/>
</dbReference>
<dbReference type="InterPro" id="IPR000380">
    <property type="entry name" value="Topo_IA"/>
</dbReference>
<keyword evidence="4" id="KW-0863">Zinc-finger</keyword>
<dbReference type="PROSITE" id="PS50880">
    <property type="entry name" value="TOPRIM"/>
    <property type="match status" value="1"/>
</dbReference>
<evidence type="ECO:0000313" key="14">
    <source>
        <dbReference type="EMBL" id="HIQ63911.1"/>
    </source>
</evidence>
<evidence type="ECO:0000256" key="8">
    <source>
        <dbReference type="ARBA" id="ARBA00023125"/>
    </source>
</evidence>